<keyword evidence="5" id="KW-0029">Amino-acid transport</keyword>
<feature type="transmembrane region" description="Helical" evidence="9">
    <location>
        <begin position="347"/>
        <end position="367"/>
    </location>
</feature>
<feature type="transmembrane region" description="Helical" evidence="9">
    <location>
        <begin position="304"/>
        <end position="326"/>
    </location>
</feature>
<keyword evidence="6 9" id="KW-1133">Transmembrane helix</keyword>
<dbReference type="EMBL" id="CM017633">
    <property type="protein sequence ID" value="TYH42124.1"/>
    <property type="molecule type" value="Genomic_DNA"/>
</dbReference>
<name>A0A5D2IHQ7_GOSTO</name>
<feature type="domain" description="Amino acid transporter transmembrane" evidence="10">
    <location>
        <begin position="29"/>
        <end position="425"/>
    </location>
</feature>
<sequence>MEIQPEKRESAPSNDDSLNDWLPITKSRNAKWWYSAFHNVTAMVGAGVLGLPYACSLLGWGPGVAIMVLSWVITFYTLWQMVEMHEMVPGKRFDRYHELGQYAFGEKLGLWVVVPLQLMCEVGVDIVYVVTGGTSMKKIYHVLYPDGKEIRSTWFYVAFGALHFFLSHLPSFNSITAISFFAALMSLSYSTIAWAASVRKGVQPTVSYGPRSATPKAQVFDFFSGLGDVAFAFAGHNVVLEIQATIPSTPGKPSKGPMWKGVVIAYLVVAACYFPVAFCGYLVFGNQVEDNVLVSLEKPAYLIVAANAFVLVHVIGSYQVFAMPVFDMMESFLVKQMHFKPSLMLRTITRTSYVLFTMLVAITLPFFGGLLSFLGGFCFAPTSYYIPCIIWLVIYKPKRFSLSWFANYICIGIGLILTILGPIGGMISLIHSSQTFKFFS</sequence>
<dbReference type="PANTHER" id="PTHR48017">
    <property type="entry name" value="OS05G0424000 PROTEIN-RELATED"/>
    <property type="match status" value="1"/>
</dbReference>
<protein>
    <recommendedName>
        <fullName evidence="10">Amino acid transporter transmembrane domain-containing protein</fullName>
    </recommendedName>
</protein>
<gene>
    <name evidence="11" type="ORF">ES332_D11G042100v1</name>
</gene>
<evidence type="ECO:0000256" key="7">
    <source>
        <dbReference type="ARBA" id="ARBA00023136"/>
    </source>
</evidence>
<comment type="subcellular location">
    <subcellularLocation>
        <location evidence="1">Cell membrane</location>
        <topology evidence="1">Multi-pass membrane protein</topology>
    </subcellularLocation>
</comment>
<evidence type="ECO:0000256" key="8">
    <source>
        <dbReference type="ARBA" id="ARBA00061463"/>
    </source>
</evidence>
<dbReference type="FunFam" id="1.20.1740.10:FF:000033">
    <property type="entry name" value="Lysine histidine transporter 1"/>
    <property type="match status" value="1"/>
</dbReference>
<evidence type="ECO:0000256" key="6">
    <source>
        <dbReference type="ARBA" id="ARBA00022989"/>
    </source>
</evidence>
<evidence type="ECO:0000313" key="11">
    <source>
        <dbReference type="EMBL" id="TYH42124.1"/>
    </source>
</evidence>
<proteinExistence type="inferred from homology"/>
<accession>A0A5D2IHQ7</accession>
<keyword evidence="4 9" id="KW-0812">Transmembrane</keyword>
<feature type="transmembrane region" description="Helical" evidence="9">
    <location>
        <begin position="58"/>
        <end position="79"/>
    </location>
</feature>
<feature type="transmembrane region" description="Helical" evidence="9">
    <location>
        <begin position="152"/>
        <end position="169"/>
    </location>
</feature>
<keyword evidence="7 9" id="KW-0472">Membrane</keyword>
<evidence type="ECO:0000256" key="9">
    <source>
        <dbReference type="SAM" id="Phobius"/>
    </source>
</evidence>
<dbReference type="GO" id="GO:0015171">
    <property type="term" value="F:amino acid transmembrane transporter activity"/>
    <property type="evidence" value="ECO:0007669"/>
    <property type="project" value="UniProtKB-ARBA"/>
</dbReference>
<evidence type="ECO:0000256" key="1">
    <source>
        <dbReference type="ARBA" id="ARBA00004651"/>
    </source>
</evidence>
<dbReference type="AlphaFoldDB" id="A0A5D2IHQ7"/>
<feature type="transmembrane region" description="Helical" evidence="9">
    <location>
        <begin position="262"/>
        <end position="284"/>
    </location>
</feature>
<dbReference type="Gene3D" id="1.20.1740.10">
    <property type="entry name" value="Amino acid/polyamine transporter I"/>
    <property type="match status" value="1"/>
</dbReference>
<evidence type="ECO:0000256" key="3">
    <source>
        <dbReference type="ARBA" id="ARBA00022475"/>
    </source>
</evidence>
<keyword evidence="3" id="KW-1003">Cell membrane</keyword>
<dbReference type="Proteomes" id="UP000322667">
    <property type="component" value="Chromosome D11"/>
</dbReference>
<evidence type="ECO:0000256" key="4">
    <source>
        <dbReference type="ARBA" id="ARBA00022692"/>
    </source>
</evidence>
<feature type="transmembrane region" description="Helical" evidence="9">
    <location>
        <begin position="175"/>
        <end position="196"/>
    </location>
</feature>
<feature type="transmembrane region" description="Helical" evidence="9">
    <location>
        <begin position="108"/>
        <end position="131"/>
    </location>
</feature>
<keyword evidence="2" id="KW-0813">Transport</keyword>
<evidence type="ECO:0000313" key="12">
    <source>
        <dbReference type="Proteomes" id="UP000322667"/>
    </source>
</evidence>
<comment type="similarity">
    <text evidence="8">Belongs to the amino acid/polyamine transporter 2 family. Amino acid/auxin permease (AAAP) (TC 2.A.18.2) subfamily.</text>
</comment>
<evidence type="ECO:0000256" key="2">
    <source>
        <dbReference type="ARBA" id="ARBA00022448"/>
    </source>
</evidence>
<feature type="transmembrane region" description="Helical" evidence="9">
    <location>
        <begin position="406"/>
        <end position="430"/>
    </location>
</feature>
<evidence type="ECO:0000259" key="10">
    <source>
        <dbReference type="Pfam" id="PF01490"/>
    </source>
</evidence>
<evidence type="ECO:0000256" key="5">
    <source>
        <dbReference type="ARBA" id="ARBA00022970"/>
    </source>
</evidence>
<keyword evidence="12" id="KW-1185">Reference proteome</keyword>
<feature type="transmembrane region" description="Helical" evidence="9">
    <location>
        <begin position="373"/>
        <end position="394"/>
    </location>
</feature>
<reference evidence="11 12" key="1">
    <citation type="submission" date="2019-07" db="EMBL/GenBank/DDBJ databases">
        <title>WGS assembly of Gossypium tomentosum.</title>
        <authorList>
            <person name="Chen Z.J."/>
            <person name="Sreedasyam A."/>
            <person name="Ando A."/>
            <person name="Song Q."/>
            <person name="De L."/>
            <person name="Hulse-Kemp A."/>
            <person name="Ding M."/>
            <person name="Ye W."/>
            <person name="Kirkbride R."/>
            <person name="Jenkins J."/>
            <person name="Plott C."/>
            <person name="Lovell J."/>
            <person name="Lin Y.-M."/>
            <person name="Vaughn R."/>
            <person name="Liu B."/>
            <person name="Li W."/>
            <person name="Simpson S."/>
            <person name="Scheffler B."/>
            <person name="Saski C."/>
            <person name="Grover C."/>
            <person name="Hu G."/>
            <person name="Conover J."/>
            <person name="Carlson J."/>
            <person name="Shu S."/>
            <person name="Boston L."/>
            <person name="Williams M."/>
            <person name="Peterson D."/>
            <person name="Mcgee K."/>
            <person name="Jones D."/>
            <person name="Wendel J."/>
            <person name="Stelly D."/>
            <person name="Grimwood J."/>
            <person name="Schmutz J."/>
        </authorList>
    </citation>
    <scope>NUCLEOTIDE SEQUENCE [LARGE SCALE GENOMIC DNA]</scope>
    <source>
        <strain evidence="11">7179.01</strain>
    </source>
</reference>
<dbReference type="GO" id="GO:0005886">
    <property type="term" value="C:plasma membrane"/>
    <property type="evidence" value="ECO:0007669"/>
    <property type="project" value="UniProtKB-SubCell"/>
</dbReference>
<dbReference type="InterPro" id="IPR013057">
    <property type="entry name" value="AA_transpt_TM"/>
</dbReference>
<organism evidence="11 12">
    <name type="scientific">Gossypium tomentosum</name>
    <name type="common">Hawaiian cotton</name>
    <name type="synonym">Gossypium sandvicense</name>
    <dbReference type="NCBI Taxonomy" id="34277"/>
    <lineage>
        <taxon>Eukaryota</taxon>
        <taxon>Viridiplantae</taxon>
        <taxon>Streptophyta</taxon>
        <taxon>Embryophyta</taxon>
        <taxon>Tracheophyta</taxon>
        <taxon>Spermatophyta</taxon>
        <taxon>Magnoliopsida</taxon>
        <taxon>eudicotyledons</taxon>
        <taxon>Gunneridae</taxon>
        <taxon>Pentapetalae</taxon>
        <taxon>rosids</taxon>
        <taxon>malvids</taxon>
        <taxon>Malvales</taxon>
        <taxon>Malvaceae</taxon>
        <taxon>Malvoideae</taxon>
        <taxon>Gossypium</taxon>
    </lineage>
</organism>
<dbReference type="Pfam" id="PF01490">
    <property type="entry name" value="Aa_trans"/>
    <property type="match status" value="1"/>
</dbReference>